<dbReference type="AlphaFoldDB" id="A0AAD7GSB0"/>
<proteinExistence type="predicted"/>
<evidence type="ECO:0000256" key="1">
    <source>
        <dbReference type="SAM" id="MobiDB-lite"/>
    </source>
</evidence>
<comment type="caution">
    <text evidence="2">The sequence shown here is derived from an EMBL/GenBank/DDBJ whole genome shotgun (WGS) entry which is preliminary data.</text>
</comment>
<protein>
    <submittedName>
        <fullName evidence="2">Uncharacterized protein</fullName>
    </submittedName>
</protein>
<organism evidence="2 3">
    <name type="scientific">Mycena rosella</name>
    <name type="common">Pink bonnet</name>
    <name type="synonym">Agaricus rosellus</name>
    <dbReference type="NCBI Taxonomy" id="1033263"/>
    <lineage>
        <taxon>Eukaryota</taxon>
        <taxon>Fungi</taxon>
        <taxon>Dikarya</taxon>
        <taxon>Basidiomycota</taxon>
        <taxon>Agaricomycotina</taxon>
        <taxon>Agaricomycetes</taxon>
        <taxon>Agaricomycetidae</taxon>
        <taxon>Agaricales</taxon>
        <taxon>Marasmiineae</taxon>
        <taxon>Mycenaceae</taxon>
        <taxon>Mycena</taxon>
    </lineage>
</organism>
<evidence type="ECO:0000313" key="3">
    <source>
        <dbReference type="Proteomes" id="UP001221757"/>
    </source>
</evidence>
<name>A0AAD7GSB0_MYCRO</name>
<gene>
    <name evidence="2" type="ORF">B0H17DRAFT_1127109</name>
</gene>
<keyword evidence="3" id="KW-1185">Reference proteome</keyword>
<sequence length="247" mass="27189">MSAVAPVKFAHTALELLVNASDSAAAFEVDPELVRTAPMESDGANEGTEALETPSDDAAEDFEDVFKASILKDLMQKRSPRISTDRTKRVAEMPAFANQSTDSHIAFDNPTGAPSLRIGNPMARILECDGRELLAVSKVNNIILGSRAMDSIILDLLSDRATEVSYQILQLVSADSESEDARMEKRPRLFYPPVESHRLEQSPGEAYLFLEPSIDHGRRQHRQPTSAASLRRDPHIAVLEKLVYTSS</sequence>
<accession>A0AAD7GSB0</accession>
<dbReference type="Proteomes" id="UP001221757">
    <property type="component" value="Unassembled WGS sequence"/>
</dbReference>
<dbReference type="EMBL" id="JARKIE010000011">
    <property type="protein sequence ID" value="KAJ7704096.1"/>
    <property type="molecule type" value="Genomic_DNA"/>
</dbReference>
<reference evidence="2" key="1">
    <citation type="submission" date="2023-03" db="EMBL/GenBank/DDBJ databases">
        <title>Massive genome expansion in bonnet fungi (Mycena s.s.) driven by repeated elements and novel gene families across ecological guilds.</title>
        <authorList>
            <consortium name="Lawrence Berkeley National Laboratory"/>
            <person name="Harder C.B."/>
            <person name="Miyauchi S."/>
            <person name="Viragh M."/>
            <person name="Kuo A."/>
            <person name="Thoen E."/>
            <person name="Andreopoulos B."/>
            <person name="Lu D."/>
            <person name="Skrede I."/>
            <person name="Drula E."/>
            <person name="Henrissat B."/>
            <person name="Morin E."/>
            <person name="Kohler A."/>
            <person name="Barry K."/>
            <person name="LaButti K."/>
            <person name="Morin E."/>
            <person name="Salamov A."/>
            <person name="Lipzen A."/>
            <person name="Mereny Z."/>
            <person name="Hegedus B."/>
            <person name="Baldrian P."/>
            <person name="Stursova M."/>
            <person name="Weitz H."/>
            <person name="Taylor A."/>
            <person name="Grigoriev I.V."/>
            <person name="Nagy L.G."/>
            <person name="Martin F."/>
            <person name="Kauserud H."/>
        </authorList>
    </citation>
    <scope>NUCLEOTIDE SEQUENCE</scope>
    <source>
        <strain evidence="2">CBHHK067</strain>
    </source>
</reference>
<feature type="region of interest" description="Disordered" evidence="1">
    <location>
        <begin position="37"/>
        <end position="58"/>
    </location>
</feature>
<evidence type="ECO:0000313" key="2">
    <source>
        <dbReference type="EMBL" id="KAJ7704096.1"/>
    </source>
</evidence>